<dbReference type="AlphaFoldDB" id="A0A1A5YAF4"/>
<comment type="caution">
    <text evidence="2">The sequence shown here is derived from an EMBL/GenBank/DDBJ whole genome shotgun (WGS) entry which is preliminary data.</text>
</comment>
<dbReference type="Gene3D" id="1.20.120.490">
    <property type="entry name" value="Hypothetical protein TM1646-like domain"/>
    <property type="match status" value="1"/>
</dbReference>
<name>A0A1A5YAF4_9BACL</name>
<dbReference type="InterPro" id="IPR024042">
    <property type="entry name" value="TM1646-like_dom_sf"/>
</dbReference>
<dbReference type="RefSeq" id="WP_068686979.1">
    <property type="nucleotide sequence ID" value="NZ_LYPA01000079.1"/>
</dbReference>
<dbReference type="OrthoDB" id="1680946at2"/>
<sequence>MRVDQGPRLLGQNRTSTDQAAKPIQPVSFADVMVHQDAQRTQVELQQKLMDIQKQGEKLSKLMTVRELKLYRQMVKKFLEDTMRRGVGLKEVRGFDRRGRVKRYKLLDEIDDQLLAMADELLDSEQGRIDLLHKIGEIRGILINLLF</sequence>
<evidence type="ECO:0000313" key="3">
    <source>
        <dbReference type="Proteomes" id="UP000092024"/>
    </source>
</evidence>
<protein>
    <recommendedName>
        <fullName evidence="4">DUF327 domain-containing protein</fullName>
    </recommendedName>
</protein>
<evidence type="ECO:0000256" key="1">
    <source>
        <dbReference type="SAM" id="MobiDB-lite"/>
    </source>
</evidence>
<evidence type="ECO:0008006" key="4">
    <source>
        <dbReference type="Google" id="ProtNLM"/>
    </source>
</evidence>
<proteinExistence type="predicted"/>
<dbReference type="SUPFAM" id="SSF158397">
    <property type="entry name" value="TM1646-like"/>
    <property type="match status" value="1"/>
</dbReference>
<evidence type="ECO:0000313" key="2">
    <source>
        <dbReference type="EMBL" id="OBR62548.1"/>
    </source>
</evidence>
<dbReference type="STRING" id="1844972.A7K91_02765"/>
<dbReference type="EMBL" id="LYPA01000079">
    <property type="protein sequence ID" value="OBR62548.1"/>
    <property type="molecule type" value="Genomic_DNA"/>
</dbReference>
<dbReference type="InterPro" id="IPR005585">
    <property type="entry name" value="DUF327"/>
</dbReference>
<keyword evidence="3" id="KW-1185">Reference proteome</keyword>
<feature type="region of interest" description="Disordered" evidence="1">
    <location>
        <begin position="1"/>
        <end position="21"/>
    </location>
</feature>
<dbReference type="Pfam" id="PF03885">
    <property type="entry name" value="DUF327"/>
    <property type="match status" value="1"/>
</dbReference>
<dbReference type="Proteomes" id="UP000092024">
    <property type="component" value="Unassembled WGS sequence"/>
</dbReference>
<reference evidence="2 3" key="1">
    <citation type="submission" date="2016-05" db="EMBL/GenBank/DDBJ databases">
        <title>Paenibacillus oryzae. sp. nov., isolated from the rice root.</title>
        <authorList>
            <person name="Zhang J."/>
            <person name="Zhang X."/>
        </authorList>
    </citation>
    <scope>NUCLEOTIDE SEQUENCE [LARGE SCALE GENOMIC DNA]</scope>
    <source>
        <strain evidence="2 3">1DrF-4</strain>
    </source>
</reference>
<accession>A0A1A5YAF4</accession>
<organism evidence="2 3">
    <name type="scientific">Paenibacillus oryzae</name>
    <dbReference type="NCBI Taxonomy" id="1844972"/>
    <lineage>
        <taxon>Bacteria</taxon>
        <taxon>Bacillati</taxon>
        <taxon>Bacillota</taxon>
        <taxon>Bacilli</taxon>
        <taxon>Bacillales</taxon>
        <taxon>Paenibacillaceae</taxon>
        <taxon>Paenibacillus</taxon>
    </lineage>
</organism>
<gene>
    <name evidence="2" type="ORF">A7K91_02765</name>
</gene>